<dbReference type="GO" id="GO:0045505">
    <property type="term" value="F:dynein intermediate chain binding"/>
    <property type="evidence" value="ECO:0007669"/>
    <property type="project" value="InterPro"/>
</dbReference>
<comment type="caution">
    <text evidence="5">The sequence shown here is derived from an EMBL/GenBank/DDBJ whole genome shotgun (WGS) entry which is preliminary data.</text>
</comment>
<evidence type="ECO:0000313" key="6">
    <source>
        <dbReference type="Proteomes" id="UP000037923"/>
    </source>
</evidence>
<dbReference type="GO" id="GO:0030286">
    <property type="term" value="C:dynein complex"/>
    <property type="evidence" value="ECO:0007669"/>
    <property type="project" value="InterPro"/>
</dbReference>
<dbReference type="Gene3D" id="1.10.8.720">
    <property type="entry name" value="Region D6 of dynein motor"/>
    <property type="match status" value="1"/>
</dbReference>
<dbReference type="PANTHER" id="PTHR22878">
    <property type="entry name" value="DYNEIN HEAVY CHAIN 6, AXONEMAL-LIKE-RELATED"/>
    <property type="match status" value="1"/>
</dbReference>
<dbReference type="FunFam" id="3.40.50.300:FF:000362">
    <property type="entry name" value="Dynein, axonemal, heavy chain 6"/>
    <property type="match status" value="1"/>
</dbReference>
<dbReference type="GO" id="GO:0008569">
    <property type="term" value="F:minus-end-directed microtubule motor activity"/>
    <property type="evidence" value="ECO:0007669"/>
    <property type="project" value="InterPro"/>
</dbReference>
<dbReference type="FunFam" id="1.20.1270.280:FF:000001">
    <property type="entry name" value="dynein heavy chain 7, axonemal"/>
    <property type="match status" value="1"/>
</dbReference>
<dbReference type="Pfam" id="PF03028">
    <property type="entry name" value="Dynein_heavy"/>
    <property type="match status" value="1"/>
</dbReference>
<evidence type="ECO:0000259" key="2">
    <source>
        <dbReference type="Pfam" id="PF03028"/>
    </source>
</evidence>
<dbReference type="Gene3D" id="3.40.50.300">
    <property type="entry name" value="P-loop containing nucleotide triphosphate hydrolases"/>
    <property type="match status" value="1"/>
</dbReference>
<feature type="domain" description="Dynein heavy chain region D6 P-loop" evidence="2">
    <location>
        <begin position="76"/>
        <end position="194"/>
    </location>
</feature>
<evidence type="ECO:0000259" key="3">
    <source>
        <dbReference type="Pfam" id="PF18198"/>
    </source>
</evidence>
<dbReference type="Pfam" id="PF18199">
    <property type="entry name" value="Dynein_C"/>
    <property type="match status" value="1"/>
</dbReference>
<dbReference type="GO" id="GO:0007018">
    <property type="term" value="P:microtubule-based movement"/>
    <property type="evidence" value="ECO:0007669"/>
    <property type="project" value="InterPro"/>
</dbReference>
<feature type="domain" description="Dynein heavy chain AAA lid" evidence="3">
    <location>
        <begin position="229"/>
        <end position="368"/>
    </location>
</feature>
<dbReference type="PANTHER" id="PTHR22878:SF70">
    <property type="entry name" value="DYNEIN HEAVY CHAIN 2, AXONEMAL"/>
    <property type="match status" value="1"/>
</dbReference>
<dbReference type="Gene3D" id="1.20.1270.280">
    <property type="match status" value="1"/>
</dbReference>
<evidence type="ECO:0000256" key="1">
    <source>
        <dbReference type="SAM" id="MobiDB-lite"/>
    </source>
</evidence>
<evidence type="ECO:0000313" key="5">
    <source>
        <dbReference type="EMBL" id="KPA84181.1"/>
    </source>
</evidence>
<organism evidence="5 6">
    <name type="scientific">Leptomonas pyrrhocoris</name>
    <name type="common">Firebug parasite</name>
    <dbReference type="NCBI Taxonomy" id="157538"/>
    <lineage>
        <taxon>Eukaryota</taxon>
        <taxon>Discoba</taxon>
        <taxon>Euglenozoa</taxon>
        <taxon>Kinetoplastea</taxon>
        <taxon>Metakinetoplastina</taxon>
        <taxon>Trypanosomatida</taxon>
        <taxon>Trypanosomatidae</taxon>
        <taxon>Leishmaniinae</taxon>
        <taxon>Leptomonas</taxon>
    </lineage>
</organism>
<dbReference type="FunFam" id="3.10.490.20:FF:000009">
    <property type="entry name" value="Dynein heavy chain 4"/>
    <property type="match status" value="1"/>
</dbReference>
<keyword evidence="6" id="KW-1185">Reference proteome</keyword>
<protein>
    <submittedName>
        <fullName evidence="5">Dynein heavy chain putativedynein heavy chain point mutation</fullName>
    </submittedName>
</protein>
<dbReference type="GO" id="GO:0051959">
    <property type="term" value="F:dynein light intermediate chain binding"/>
    <property type="evidence" value="ECO:0007669"/>
    <property type="project" value="InterPro"/>
</dbReference>
<dbReference type="InterPro" id="IPR004273">
    <property type="entry name" value="Dynein_heavy_D6_P-loop"/>
</dbReference>
<reference evidence="5 6" key="1">
    <citation type="submission" date="2015-07" db="EMBL/GenBank/DDBJ databases">
        <title>High-quality genome of monoxenous trypanosomatid Leptomonas pyrrhocoris.</title>
        <authorList>
            <person name="Flegontov P."/>
            <person name="Butenko A."/>
            <person name="Firsov S."/>
            <person name="Vlcek C."/>
            <person name="Logacheva M.D."/>
            <person name="Field M."/>
            <person name="Filatov D."/>
            <person name="Flegontova O."/>
            <person name="Gerasimov E."/>
            <person name="Jackson A.P."/>
            <person name="Kelly S."/>
            <person name="Opperdoes F."/>
            <person name="O'Reilly A."/>
            <person name="Votypka J."/>
            <person name="Yurchenko V."/>
            <person name="Lukes J."/>
        </authorList>
    </citation>
    <scope>NUCLEOTIDE SEQUENCE [LARGE SCALE GENOMIC DNA]</scope>
    <source>
        <strain evidence="5">H10</strain>
    </source>
</reference>
<dbReference type="InterPro" id="IPR042219">
    <property type="entry name" value="AAA_lid_11_sf"/>
</dbReference>
<dbReference type="AlphaFoldDB" id="A0A0N0VGS8"/>
<evidence type="ECO:0000259" key="4">
    <source>
        <dbReference type="Pfam" id="PF18199"/>
    </source>
</evidence>
<feature type="region of interest" description="Disordered" evidence="1">
    <location>
        <begin position="388"/>
        <end position="410"/>
    </location>
</feature>
<proteinExistence type="predicted"/>
<dbReference type="OMA" id="NTHINFR"/>
<dbReference type="InterPro" id="IPR027417">
    <property type="entry name" value="P-loop_NTPase"/>
</dbReference>
<dbReference type="Pfam" id="PF18198">
    <property type="entry name" value="AAA_lid_11"/>
    <property type="match status" value="1"/>
</dbReference>
<dbReference type="InterPro" id="IPR041228">
    <property type="entry name" value="Dynein_C"/>
</dbReference>
<dbReference type="VEuPathDB" id="TriTrypDB:LpyrH10_03_3950"/>
<dbReference type="RefSeq" id="XP_015662620.1">
    <property type="nucleotide sequence ID" value="XM_015799142.1"/>
</dbReference>
<sequence length="692" mass="78633">MFFMDFYESSNPLELELPGVLNDMSSIEKLVVVRCLRMDKVVPAIRNYVSETLGEYFVEPPLYALETVVDELSYDPSVPIILVLSPGADPNAELDRVAELRGMAQSKLFKLSRGQGQDVPACEMMDTGTKEGHWVFLQNCHLYADFMPRLSRMIEDYSDAAAKERLHRNYRLWLTSLPSDVFPIAILQNGVKLVQEPPKGLKSNLLQSYLSDPVADAEFFNGADTPQVWQKLLFGLCFFHAVVQERRQYGPLGWNRPYEFNDMDRRISVRQLQMLLNENELVPYDALLYLIGECNYGGRVTDDWDRRCLMATLEVYLTPMMLEDDYVFSDDALEYFSPPYGEYESYVTYIQSLPVQQPPTIFGLHENADITKDEREARFLLDATLTTQPRDAPAASSSSTSTSTKDAQKDPKTAVKALAADVLQRLPPLFDVEAIQARYPIDYSQSMNTVLLQEAIRYNRLLAVVRKSLAEVQDAISGKVVMSSELEQVFLSMYDGKVPQLWKKRSYPSLKPFGAYVADLIARLQFLQTWYAEGPPAMFWLSGFFFTQSFLTGVMQNYARKNHIEIDKLVWDFTVETEAAETFTHGPEDGCYVNGLYLEGAGWANGVLTESKPKELFISFPVMKLVPLVPDNAMQCPVYACPCYKTTDRKGVLSTTGHSTNFILTVNLPRDPQQSENHWVLRGTALFTQLEY</sequence>
<dbReference type="GeneID" id="26902539"/>
<dbReference type="FunFam" id="1.10.8.720:FF:000001">
    <property type="entry name" value="dynein heavy chain 7, axonemal"/>
    <property type="match status" value="1"/>
</dbReference>
<dbReference type="EMBL" id="LGTL01000003">
    <property type="protein sequence ID" value="KPA84181.1"/>
    <property type="molecule type" value="Genomic_DNA"/>
</dbReference>
<accession>A0A0N0VGS8</accession>
<dbReference type="InterPro" id="IPR026983">
    <property type="entry name" value="DHC"/>
</dbReference>
<dbReference type="InterPro" id="IPR043160">
    <property type="entry name" value="Dynein_C_barrel"/>
</dbReference>
<feature type="domain" description="Dynein heavy chain C-terminal" evidence="4">
    <location>
        <begin position="375"/>
        <end position="687"/>
    </location>
</feature>
<gene>
    <name evidence="5" type="ORF">ABB37_02244</name>
</gene>
<dbReference type="OrthoDB" id="5593012at2759"/>
<dbReference type="Proteomes" id="UP000037923">
    <property type="component" value="Unassembled WGS sequence"/>
</dbReference>
<name>A0A0N0VGS8_LEPPY</name>
<dbReference type="InterPro" id="IPR041658">
    <property type="entry name" value="AAA_lid_11"/>
</dbReference>
<dbReference type="Gene3D" id="3.10.490.20">
    <property type="match status" value="1"/>
</dbReference>